<dbReference type="Proteomes" id="UP001187346">
    <property type="component" value="Unassembled WGS sequence"/>
</dbReference>
<reference evidence="1 2" key="1">
    <citation type="submission" date="2023-10" db="EMBL/GenBank/DDBJ databases">
        <title>Characterization of rhizosphere-enriched actinobacteria from wheat plants lab-grown on chernevaya soil.</title>
        <authorList>
            <person name="Tikhonova E.N."/>
            <person name="Konopkin A."/>
            <person name="Kravchenko I.K."/>
        </authorList>
    </citation>
    <scope>NUCLEOTIDE SEQUENCE [LARGE SCALE GENOMIC DNA]</scope>
    <source>
        <strain evidence="1 2">RR29</strain>
    </source>
</reference>
<evidence type="ECO:0000313" key="2">
    <source>
        <dbReference type="Proteomes" id="UP001187346"/>
    </source>
</evidence>
<comment type="caution">
    <text evidence="1">The sequence shown here is derived from an EMBL/GenBank/DDBJ whole genome shotgun (WGS) entry which is preliminary data.</text>
</comment>
<keyword evidence="2" id="KW-1185">Reference proteome</keyword>
<accession>A0ABU4FJK0</accession>
<gene>
    <name evidence="1" type="ORF">R5A26_29975</name>
</gene>
<sequence>MEMDFSRLFKDAQKHPDAYGLNRRYREFVAFVNGCNSATAGHLLDGFPEHLAERLGSGGNLYWALLVAKLGVSPGEIRRVDDTSGEVEKQIVSCLFAELLKFFESRDSGDVAVN</sequence>
<name>A0ABU4FJK0_9ACTN</name>
<protein>
    <submittedName>
        <fullName evidence="1">Uncharacterized protein</fullName>
    </submittedName>
</protein>
<dbReference type="EMBL" id="JAWMAJ010000120">
    <property type="protein sequence ID" value="MDV7220178.1"/>
    <property type="molecule type" value="Genomic_DNA"/>
</dbReference>
<organism evidence="1 2">
    <name type="scientific">Streptomyces prunicolor</name>
    <dbReference type="NCBI Taxonomy" id="67348"/>
    <lineage>
        <taxon>Bacteria</taxon>
        <taxon>Bacillati</taxon>
        <taxon>Actinomycetota</taxon>
        <taxon>Actinomycetes</taxon>
        <taxon>Kitasatosporales</taxon>
        <taxon>Streptomycetaceae</taxon>
        <taxon>Streptomyces</taxon>
    </lineage>
</organism>
<proteinExistence type="predicted"/>
<dbReference type="RefSeq" id="WP_317773844.1">
    <property type="nucleotide sequence ID" value="NZ_JAWMAJ010000120.1"/>
</dbReference>
<evidence type="ECO:0000313" key="1">
    <source>
        <dbReference type="EMBL" id="MDV7220178.1"/>
    </source>
</evidence>